<dbReference type="InterPro" id="IPR001245">
    <property type="entry name" value="Ser-Thr/Tyr_kinase_cat_dom"/>
</dbReference>
<gene>
    <name evidence="4" type="ORF">H310_09295</name>
</gene>
<feature type="transmembrane region" description="Helical" evidence="2">
    <location>
        <begin position="282"/>
        <end position="303"/>
    </location>
</feature>
<dbReference type="GO" id="GO:0004674">
    <property type="term" value="F:protein serine/threonine kinase activity"/>
    <property type="evidence" value="ECO:0007669"/>
    <property type="project" value="TreeGrafter"/>
</dbReference>
<reference evidence="4" key="1">
    <citation type="submission" date="2013-12" db="EMBL/GenBank/DDBJ databases">
        <title>The Genome Sequence of Aphanomyces invadans NJM9701.</title>
        <authorList>
            <consortium name="The Broad Institute Genomics Platform"/>
            <person name="Russ C."/>
            <person name="Tyler B."/>
            <person name="van West P."/>
            <person name="Dieguez-Uribeondo J."/>
            <person name="Young S.K."/>
            <person name="Zeng Q."/>
            <person name="Gargeya S."/>
            <person name="Fitzgerald M."/>
            <person name="Abouelleil A."/>
            <person name="Alvarado L."/>
            <person name="Chapman S.B."/>
            <person name="Gainer-Dewar J."/>
            <person name="Goldberg J."/>
            <person name="Griggs A."/>
            <person name="Gujja S."/>
            <person name="Hansen M."/>
            <person name="Howarth C."/>
            <person name="Imamovic A."/>
            <person name="Ireland A."/>
            <person name="Larimer J."/>
            <person name="McCowan C."/>
            <person name="Murphy C."/>
            <person name="Pearson M."/>
            <person name="Poon T.W."/>
            <person name="Priest M."/>
            <person name="Roberts A."/>
            <person name="Saif S."/>
            <person name="Shea T."/>
            <person name="Sykes S."/>
            <person name="Wortman J."/>
            <person name="Nusbaum C."/>
            <person name="Birren B."/>
        </authorList>
    </citation>
    <scope>NUCLEOTIDE SEQUENCE [LARGE SCALE GENOMIC DNA]</scope>
    <source>
        <strain evidence="4">NJM9701</strain>
    </source>
</reference>
<organism evidence="4">
    <name type="scientific">Aphanomyces invadans</name>
    <dbReference type="NCBI Taxonomy" id="157072"/>
    <lineage>
        <taxon>Eukaryota</taxon>
        <taxon>Sar</taxon>
        <taxon>Stramenopiles</taxon>
        <taxon>Oomycota</taxon>
        <taxon>Saprolegniomycetes</taxon>
        <taxon>Saprolegniales</taxon>
        <taxon>Verrucalvaceae</taxon>
        <taxon>Aphanomyces</taxon>
    </lineage>
</organism>
<dbReference type="STRING" id="157072.A0A024TWJ3"/>
<dbReference type="PROSITE" id="PS50011">
    <property type="entry name" value="PROTEIN_KINASE_DOM"/>
    <property type="match status" value="1"/>
</dbReference>
<feature type="compositionally biased region" description="Low complexity" evidence="1">
    <location>
        <begin position="240"/>
        <end position="259"/>
    </location>
</feature>
<keyword evidence="2" id="KW-0472">Membrane</keyword>
<keyword evidence="2" id="KW-0812">Transmembrane</keyword>
<accession>A0A024TWJ3</accession>
<dbReference type="Gene3D" id="1.10.510.10">
    <property type="entry name" value="Transferase(Phosphotransferase) domain 1"/>
    <property type="match status" value="1"/>
</dbReference>
<dbReference type="InterPro" id="IPR051681">
    <property type="entry name" value="Ser/Thr_Kinases-Pseudokinases"/>
</dbReference>
<dbReference type="SUPFAM" id="SSF56112">
    <property type="entry name" value="Protein kinase-like (PK-like)"/>
    <property type="match status" value="1"/>
</dbReference>
<dbReference type="InterPro" id="IPR011009">
    <property type="entry name" value="Kinase-like_dom_sf"/>
</dbReference>
<keyword evidence="4" id="KW-0808">Transferase</keyword>
<evidence type="ECO:0000256" key="2">
    <source>
        <dbReference type="SAM" id="Phobius"/>
    </source>
</evidence>
<feature type="compositionally biased region" description="Polar residues" evidence="1">
    <location>
        <begin position="260"/>
        <end position="274"/>
    </location>
</feature>
<dbReference type="OrthoDB" id="4062651at2759"/>
<dbReference type="GO" id="GO:0005524">
    <property type="term" value="F:ATP binding"/>
    <property type="evidence" value="ECO:0007669"/>
    <property type="project" value="InterPro"/>
</dbReference>
<dbReference type="EMBL" id="KI913971">
    <property type="protein sequence ID" value="ETV97991.1"/>
    <property type="molecule type" value="Genomic_DNA"/>
</dbReference>
<sequence length="661" mass="71513">MSRWIDRADYVVRFQELAAKQGPDATPAVLPPPPQAMVDRLKDDFQLDWDDLPPLAHEALLWDSGYILATDATSTSMDAWVQVRLPCDSSRHMQDIAIAASTFPGATQQCASASGSYLRSSDSTVADAKALAAVARCGVFVKKGVGIATSTASVYSQDALADSVVPEPRLFLHGAVHAIHTIPDASIEAPAGTCPGDGGMIIPCRSIASENDPTFCFPLQSSAMVTWLKEIQRAPRRSRPVTSPRPTTMTPLTTSVTNPFSSSPMPSLPTAASPTGESSPNLLWYLGGGGGGLVLLVLLLIGLRYRTKRSRQLEWDRAQFHQTTRRGGSMPSPLPEELLSYTKTKPRTAYDLVLSPHEALHPPHRIESPNYSIAQDFADNGTTSTGASVADDSDSDPMQRLLHLPPALHLAIEALEWDVLLDRTSAAEIYYGQFQQYHAIALKILQVEAAQDRATVALFVQEVVCLATFRHASLVPFVGFGYDDVTKSACSLVAVTEYCPQGSLRTFLGANPYLDWSLKVSMALSAAQGLQYLHARNVVHRNWTAQAVWIDWPAAKVSPLHIDSSTASTTGVHVAPELQRQAEIASTASDVYAFGAMLCEMDAQMPLKGKPSLSQTCPDEVVAIVRHCMEPSRRKRPTIAQVIDALVATRANLDGDCSGFI</sequence>
<evidence type="ECO:0000259" key="3">
    <source>
        <dbReference type="PROSITE" id="PS50011"/>
    </source>
</evidence>
<evidence type="ECO:0000256" key="1">
    <source>
        <dbReference type="SAM" id="MobiDB-lite"/>
    </source>
</evidence>
<feature type="domain" description="Protein kinase" evidence="3">
    <location>
        <begin position="415"/>
        <end position="661"/>
    </location>
</feature>
<dbReference type="RefSeq" id="XP_008873552.1">
    <property type="nucleotide sequence ID" value="XM_008875330.1"/>
</dbReference>
<proteinExistence type="predicted"/>
<dbReference type="InterPro" id="IPR000719">
    <property type="entry name" value="Prot_kinase_dom"/>
</dbReference>
<keyword evidence="2" id="KW-1133">Transmembrane helix</keyword>
<dbReference type="AlphaFoldDB" id="A0A024TWJ3"/>
<dbReference type="GeneID" id="20086345"/>
<name>A0A024TWJ3_9STRA</name>
<keyword evidence="4" id="KW-0418">Kinase</keyword>
<protein>
    <submittedName>
        <fullName evidence="4">TKL protein kinase</fullName>
    </submittedName>
</protein>
<dbReference type="PANTHER" id="PTHR44329">
    <property type="entry name" value="SERINE/THREONINE-PROTEIN KINASE TNNI3K-RELATED"/>
    <property type="match status" value="1"/>
</dbReference>
<dbReference type="Pfam" id="PF07714">
    <property type="entry name" value="PK_Tyr_Ser-Thr"/>
    <property type="match status" value="1"/>
</dbReference>
<feature type="region of interest" description="Disordered" evidence="1">
    <location>
        <begin position="235"/>
        <end position="274"/>
    </location>
</feature>
<evidence type="ECO:0000313" key="4">
    <source>
        <dbReference type="EMBL" id="ETV97991.1"/>
    </source>
</evidence>
<dbReference type="VEuPathDB" id="FungiDB:H310_09295"/>